<evidence type="ECO:0000256" key="5">
    <source>
        <dbReference type="SAM" id="SignalP"/>
    </source>
</evidence>
<evidence type="ECO:0000313" key="6">
    <source>
        <dbReference type="EMBL" id="KLN62090.1"/>
    </source>
</evidence>
<name>A0A0H2MZK7_9PROT</name>
<evidence type="ECO:0000256" key="1">
    <source>
        <dbReference type="ARBA" id="ARBA00004196"/>
    </source>
</evidence>
<dbReference type="PANTHER" id="PTHR33376:SF4">
    <property type="entry name" value="SIALIC ACID-BINDING PERIPLASMIC PROTEIN SIAP"/>
    <property type="match status" value="1"/>
</dbReference>
<dbReference type="PANTHER" id="PTHR33376">
    <property type="match status" value="1"/>
</dbReference>
<evidence type="ECO:0000256" key="4">
    <source>
        <dbReference type="ARBA" id="ARBA00022729"/>
    </source>
</evidence>
<gene>
    <name evidence="6" type="ORF">WH96_00670</name>
</gene>
<dbReference type="STRING" id="1489064.WH96_00670"/>
<sequence length="335" mass="36599">MFSKFVKTLLAVTAVISLMSTPTFAKTFKLAAGDGPGSSQEATALAFKSALEKLSGGKHSVTLFLNSQLGSEQDTVNDAAIGVLDMTTIAAPNLVPFSPTAGILTLPYVIQSLEEAETLTQGDFGNELRDTTINDAGVRVLTWGYGGFRRLTNSKQPVTSVADLEGLVIRVPKNEILLETYKSWGLSPTPMAWSEVFAALQTKVVDGQENPYSTIYSMKFNEVQKYVTNLRYNFSVEPILVSESVFQSLSEADQKILLEAGRKATAASAAFLRESEERIQANLEKLGMEIHEPENNEAEFIERATKVVWPQFYDSIGGVEKLNATLEILGRDPVK</sequence>
<dbReference type="NCBIfam" id="TIGR00787">
    <property type="entry name" value="dctP"/>
    <property type="match status" value="1"/>
</dbReference>
<accession>A0A0H2MZK7</accession>
<feature type="signal peptide" evidence="5">
    <location>
        <begin position="1"/>
        <end position="25"/>
    </location>
</feature>
<dbReference type="Proteomes" id="UP000035444">
    <property type="component" value="Unassembled WGS sequence"/>
</dbReference>
<evidence type="ECO:0000313" key="7">
    <source>
        <dbReference type="Proteomes" id="UP000035444"/>
    </source>
</evidence>
<keyword evidence="3" id="KW-0813">Transport</keyword>
<dbReference type="OrthoDB" id="8673861at2"/>
<dbReference type="PATRIC" id="fig|1489064.4.peg.1047"/>
<feature type="chain" id="PRO_5002597246" evidence="5">
    <location>
        <begin position="26"/>
        <end position="335"/>
    </location>
</feature>
<reference evidence="6 7" key="1">
    <citation type="submission" date="2015-03" db="EMBL/GenBank/DDBJ databases">
        <title>Genome Sequence of Kiloniella spongiae MEBiC09566, isolated from a marine sponge.</title>
        <authorList>
            <person name="Shao Z."/>
            <person name="Wang L."/>
            <person name="Li X."/>
        </authorList>
    </citation>
    <scope>NUCLEOTIDE SEQUENCE [LARGE SCALE GENOMIC DNA]</scope>
    <source>
        <strain evidence="6 7">MEBiC09566</strain>
    </source>
</reference>
<dbReference type="PIRSF" id="PIRSF006470">
    <property type="entry name" value="DctB"/>
    <property type="match status" value="1"/>
</dbReference>
<dbReference type="AlphaFoldDB" id="A0A0H2MZK7"/>
<comment type="similarity">
    <text evidence="2">Belongs to the bacterial solute-binding protein 7 family.</text>
</comment>
<protein>
    <submittedName>
        <fullName evidence="6">C4-dicarboxylate ABC transporter substrate-binding protein</fullName>
    </submittedName>
</protein>
<dbReference type="Pfam" id="PF03480">
    <property type="entry name" value="DctP"/>
    <property type="match status" value="1"/>
</dbReference>
<dbReference type="Gene3D" id="3.40.190.170">
    <property type="entry name" value="Bacterial extracellular solute-binding protein, family 7"/>
    <property type="match status" value="1"/>
</dbReference>
<dbReference type="RefSeq" id="WP_047762218.1">
    <property type="nucleotide sequence ID" value="NZ_LAQL01000002.1"/>
</dbReference>
<dbReference type="EMBL" id="LAQL01000002">
    <property type="protein sequence ID" value="KLN62090.1"/>
    <property type="molecule type" value="Genomic_DNA"/>
</dbReference>
<evidence type="ECO:0000256" key="2">
    <source>
        <dbReference type="ARBA" id="ARBA00009023"/>
    </source>
</evidence>
<proteinExistence type="inferred from homology"/>
<dbReference type="GO" id="GO:0055085">
    <property type="term" value="P:transmembrane transport"/>
    <property type="evidence" value="ECO:0007669"/>
    <property type="project" value="InterPro"/>
</dbReference>
<comment type="subcellular location">
    <subcellularLocation>
        <location evidence="1">Cell envelope</location>
    </subcellularLocation>
</comment>
<dbReference type="CDD" id="cd13603">
    <property type="entry name" value="PBP2_TRAP_Siap_TeaA_like"/>
    <property type="match status" value="1"/>
</dbReference>
<keyword evidence="4 5" id="KW-0732">Signal</keyword>
<evidence type="ECO:0000256" key="3">
    <source>
        <dbReference type="ARBA" id="ARBA00022448"/>
    </source>
</evidence>
<keyword evidence="7" id="KW-1185">Reference proteome</keyword>
<organism evidence="6 7">
    <name type="scientific">Kiloniella spongiae</name>
    <dbReference type="NCBI Taxonomy" id="1489064"/>
    <lineage>
        <taxon>Bacteria</taxon>
        <taxon>Pseudomonadati</taxon>
        <taxon>Pseudomonadota</taxon>
        <taxon>Alphaproteobacteria</taxon>
        <taxon>Rhodospirillales</taxon>
        <taxon>Kiloniellaceae</taxon>
        <taxon>Kiloniella</taxon>
    </lineage>
</organism>
<dbReference type="GO" id="GO:0030288">
    <property type="term" value="C:outer membrane-bounded periplasmic space"/>
    <property type="evidence" value="ECO:0007669"/>
    <property type="project" value="InterPro"/>
</dbReference>
<comment type="caution">
    <text evidence="6">The sequence shown here is derived from an EMBL/GenBank/DDBJ whole genome shotgun (WGS) entry which is preliminary data.</text>
</comment>
<dbReference type="InterPro" id="IPR038404">
    <property type="entry name" value="TRAP_DctP_sf"/>
</dbReference>
<dbReference type="NCBIfam" id="NF037995">
    <property type="entry name" value="TRAP_S1"/>
    <property type="match status" value="1"/>
</dbReference>
<dbReference type="InterPro" id="IPR004682">
    <property type="entry name" value="TRAP_DctP"/>
</dbReference>
<dbReference type="InterPro" id="IPR018389">
    <property type="entry name" value="DctP_fam"/>
</dbReference>